<sequence>MSSGQPRHAMSLLPLNPAGADASFGRRTRSRVGARAVGAAPAAAIAVAGVAGCSSSSTAVHATMRVSPAVAVADAPVSTMITGLPAGSRATVTSRATDDGGVRWKGSAAVRVPSDGVVSLGMPSTGGSYTGPNPMGLLDFMKPPKGSDQEAFRSFLS</sequence>
<protein>
    <recommendedName>
        <fullName evidence="1">Acyl-CoA thioester hydrolase/bile acid-CoA amino acid N-acetyltransferase domain-containing protein</fullName>
    </recommendedName>
</protein>
<gene>
    <name evidence="2" type="ORF">FGL98_12625</name>
</gene>
<dbReference type="Gene3D" id="2.60.40.2240">
    <property type="entry name" value="Acyl-CoA thioester hydrolase/BAAT N-terminal domain"/>
    <property type="match status" value="1"/>
</dbReference>
<dbReference type="PANTHER" id="PTHR10824:SF4">
    <property type="entry name" value="ACYL-COENZYME A THIOESTERASE 1-LIKE"/>
    <property type="match status" value="1"/>
</dbReference>
<reference evidence="2 3" key="2">
    <citation type="submission" date="2019-08" db="EMBL/GenBank/DDBJ databases">
        <title>Jejuicoccus antrihumi gen. nov., sp. nov., a new member of the family Dermacoccaceae isolated from a cave.</title>
        <authorList>
            <person name="Schumann P."/>
            <person name="Kim I.S."/>
        </authorList>
    </citation>
    <scope>NUCLEOTIDE SEQUENCE [LARGE SCALE GENOMIC DNA]</scope>
    <source>
        <strain evidence="2 3">C5-26</strain>
    </source>
</reference>
<accession>A0A563DZX3</accession>
<dbReference type="GO" id="GO:0047617">
    <property type="term" value="F:fatty acyl-CoA hydrolase activity"/>
    <property type="evidence" value="ECO:0007669"/>
    <property type="project" value="TreeGrafter"/>
</dbReference>
<dbReference type="Pfam" id="PF04775">
    <property type="entry name" value="Bile_Hydr_Trans"/>
    <property type="match status" value="1"/>
</dbReference>
<reference evidence="2 3" key="1">
    <citation type="submission" date="2019-05" db="EMBL/GenBank/DDBJ databases">
        <authorList>
            <person name="Lee S.D."/>
        </authorList>
    </citation>
    <scope>NUCLEOTIDE SEQUENCE [LARGE SCALE GENOMIC DNA]</scope>
    <source>
        <strain evidence="2 3">C5-26</strain>
    </source>
</reference>
<feature type="domain" description="Acyl-CoA thioester hydrolase/bile acid-CoA amino acid N-acetyltransferase" evidence="1">
    <location>
        <begin position="74"/>
        <end position="149"/>
    </location>
</feature>
<dbReference type="InterPro" id="IPR006862">
    <property type="entry name" value="Thio_Ohase/aa_AcTrfase"/>
</dbReference>
<dbReference type="PANTHER" id="PTHR10824">
    <property type="entry name" value="ACYL-COENZYME A THIOESTERASE-RELATED"/>
    <property type="match status" value="1"/>
</dbReference>
<dbReference type="InterPro" id="IPR042490">
    <property type="entry name" value="Thio_Ohase/BAAT_N"/>
</dbReference>
<comment type="caution">
    <text evidence="2">The sequence shown here is derived from an EMBL/GenBank/DDBJ whole genome shotgun (WGS) entry which is preliminary data.</text>
</comment>
<dbReference type="Proteomes" id="UP000320244">
    <property type="component" value="Unassembled WGS sequence"/>
</dbReference>
<name>A0A563DZX3_9MICO</name>
<dbReference type="OrthoDB" id="3189021at2"/>
<dbReference type="EMBL" id="VCQV01000016">
    <property type="protein sequence ID" value="TWP35838.1"/>
    <property type="molecule type" value="Genomic_DNA"/>
</dbReference>
<dbReference type="GO" id="GO:0006637">
    <property type="term" value="P:acyl-CoA metabolic process"/>
    <property type="evidence" value="ECO:0007669"/>
    <property type="project" value="TreeGrafter"/>
</dbReference>
<proteinExistence type="predicted"/>
<dbReference type="AlphaFoldDB" id="A0A563DZX3"/>
<evidence type="ECO:0000259" key="1">
    <source>
        <dbReference type="Pfam" id="PF04775"/>
    </source>
</evidence>
<dbReference type="GO" id="GO:0006631">
    <property type="term" value="P:fatty acid metabolic process"/>
    <property type="evidence" value="ECO:0007669"/>
    <property type="project" value="TreeGrafter"/>
</dbReference>
<evidence type="ECO:0000313" key="3">
    <source>
        <dbReference type="Proteomes" id="UP000320244"/>
    </source>
</evidence>
<keyword evidence="3" id="KW-1185">Reference proteome</keyword>
<evidence type="ECO:0000313" key="2">
    <source>
        <dbReference type="EMBL" id="TWP35838.1"/>
    </source>
</evidence>
<organism evidence="2 3">
    <name type="scientific">Leekyejoonella antrihumi</name>
    <dbReference type="NCBI Taxonomy" id="1660198"/>
    <lineage>
        <taxon>Bacteria</taxon>
        <taxon>Bacillati</taxon>
        <taxon>Actinomycetota</taxon>
        <taxon>Actinomycetes</taxon>
        <taxon>Micrococcales</taxon>
        <taxon>Dermacoccaceae</taxon>
        <taxon>Leekyejoonella</taxon>
    </lineage>
</organism>